<proteinExistence type="predicted"/>
<dbReference type="CDD" id="cd23763">
    <property type="entry name" value="ASKHA_ATPase_ROK"/>
    <property type="match status" value="1"/>
</dbReference>
<dbReference type="Gene3D" id="3.30.420.40">
    <property type="match status" value="2"/>
</dbReference>
<organism evidence="1">
    <name type="scientific">mine drainage metagenome</name>
    <dbReference type="NCBI Taxonomy" id="410659"/>
    <lineage>
        <taxon>unclassified sequences</taxon>
        <taxon>metagenomes</taxon>
        <taxon>ecological metagenomes</taxon>
    </lineage>
</organism>
<dbReference type="SUPFAM" id="SSF53067">
    <property type="entry name" value="Actin-like ATPase domain"/>
    <property type="match status" value="1"/>
</dbReference>
<evidence type="ECO:0000313" key="1">
    <source>
        <dbReference type="EMBL" id="EQD40922.1"/>
    </source>
</evidence>
<protein>
    <submittedName>
        <fullName evidence="1">ROK family protein</fullName>
    </submittedName>
</protein>
<dbReference type="Pfam" id="PF00480">
    <property type="entry name" value="ROK"/>
    <property type="match status" value="1"/>
</dbReference>
<accession>T0ZA10</accession>
<gene>
    <name evidence="1" type="ORF">B1B_14743</name>
</gene>
<dbReference type="EMBL" id="AUZY01009791">
    <property type="protein sequence ID" value="EQD40922.1"/>
    <property type="molecule type" value="Genomic_DNA"/>
</dbReference>
<dbReference type="InterPro" id="IPR000600">
    <property type="entry name" value="ROK"/>
</dbReference>
<reference evidence="1" key="2">
    <citation type="journal article" date="2014" name="ISME J.">
        <title>Microbial stratification in low pH oxic and suboxic macroscopic growths along an acid mine drainage.</title>
        <authorList>
            <person name="Mendez-Garcia C."/>
            <person name="Mesa V."/>
            <person name="Sprenger R.R."/>
            <person name="Richter M."/>
            <person name="Diez M.S."/>
            <person name="Solano J."/>
            <person name="Bargiela R."/>
            <person name="Golyshina O.V."/>
            <person name="Manteca A."/>
            <person name="Ramos J.L."/>
            <person name="Gallego J.R."/>
            <person name="Llorente I."/>
            <person name="Martins Dos Santos V.A."/>
            <person name="Jensen O.N."/>
            <person name="Pelaez A.I."/>
            <person name="Sanchez J."/>
            <person name="Ferrer M."/>
        </authorList>
    </citation>
    <scope>NUCLEOTIDE SEQUENCE</scope>
</reference>
<dbReference type="PANTHER" id="PTHR18964">
    <property type="entry name" value="ROK (REPRESSOR, ORF, KINASE) FAMILY"/>
    <property type="match status" value="1"/>
</dbReference>
<comment type="caution">
    <text evidence="1">The sequence shown here is derived from an EMBL/GenBank/DDBJ whole genome shotgun (WGS) entry which is preliminary data.</text>
</comment>
<dbReference type="PANTHER" id="PTHR18964:SF149">
    <property type="entry name" value="BIFUNCTIONAL UDP-N-ACETYLGLUCOSAMINE 2-EPIMERASE_N-ACETYLMANNOSAMINE KINASE"/>
    <property type="match status" value="1"/>
</dbReference>
<dbReference type="AlphaFoldDB" id="T0ZA10"/>
<feature type="non-terminal residue" evidence="1">
    <location>
        <position position="212"/>
    </location>
</feature>
<reference evidence="1" key="1">
    <citation type="submission" date="2013-08" db="EMBL/GenBank/DDBJ databases">
        <authorList>
            <person name="Mendez C."/>
            <person name="Richter M."/>
            <person name="Ferrer M."/>
            <person name="Sanchez J."/>
        </authorList>
    </citation>
    <scope>NUCLEOTIDE SEQUENCE</scope>
</reference>
<sequence length="212" mass="22379">MTEPPLRRARRAVPSVIGVDLGATKVISGWVDRQGKVSGHSGVRLHRNEGYAELVREIVRCVEASRSACPHAPAAIGVGVAAQVDSSEGRVLYAPNLKWRSRPLASDLSRHLQCPVYIINDARAATLGEWRHGAGQGSDNWLCLMVGTGVGSSAVVGGLLLEGASNSFGEVGHMTLVSGGAPCHCPHRGCIEAYIGGWAIGERARRETATGR</sequence>
<name>T0ZA10_9ZZZZ</name>
<dbReference type="InterPro" id="IPR043129">
    <property type="entry name" value="ATPase_NBD"/>
</dbReference>